<evidence type="ECO:0000313" key="2">
    <source>
        <dbReference type="EMBL" id="KAK0721724.1"/>
    </source>
</evidence>
<accession>A0AA40ATN9</accession>
<feature type="domain" description="PARP catalytic" evidence="1">
    <location>
        <begin position="77"/>
        <end position="162"/>
    </location>
</feature>
<dbReference type="InterPro" id="IPR012317">
    <property type="entry name" value="Poly(ADP-ribose)pol_cat_dom"/>
</dbReference>
<dbReference type="Proteomes" id="UP001172101">
    <property type="component" value="Unassembled WGS sequence"/>
</dbReference>
<organism evidence="2 3">
    <name type="scientific">Lasiosphaeria miniovina</name>
    <dbReference type="NCBI Taxonomy" id="1954250"/>
    <lineage>
        <taxon>Eukaryota</taxon>
        <taxon>Fungi</taxon>
        <taxon>Dikarya</taxon>
        <taxon>Ascomycota</taxon>
        <taxon>Pezizomycotina</taxon>
        <taxon>Sordariomycetes</taxon>
        <taxon>Sordariomycetidae</taxon>
        <taxon>Sordariales</taxon>
        <taxon>Lasiosphaeriaceae</taxon>
        <taxon>Lasiosphaeria</taxon>
    </lineage>
</organism>
<evidence type="ECO:0000259" key="1">
    <source>
        <dbReference type="Pfam" id="PF00644"/>
    </source>
</evidence>
<proteinExistence type="predicted"/>
<keyword evidence="3" id="KW-1185">Reference proteome</keyword>
<dbReference type="EMBL" id="JAUIRO010000003">
    <property type="protein sequence ID" value="KAK0721724.1"/>
    <property type="molecule type" value="Genomic_DNA"/>
</dbReference>
<dbReference type="GO" id="GO:0003950">
    <property type="term" value="F:NAD+ poly-ADP-ribosyltransferase activity"/>
    <property type="evidence" value="ECO:0007669"/>
    <property type="project" value="InterPro"/>
</dbReference>
<evidence type="ECO:0000313" key="3">
    <source>
        <dbReference type="Proteomes" id="UP001172101"/>
    </source>
</evidence>
<dbReference type="RefSeq" id="XP_060297648.1">
    <property type="nucleotide sequence ID" value="XM_060437489.1"/>
</dbReference>
<dbReference type="Gene3D" id="3.90.228.10">
    <property type="match status" value="1"/>
</dbReference>
<reference evidence="2" key="1">
    <citation type="submission" date="2023-06" db="EMBL/GenBank/DDBJ databases">
        <title>Genome-scale phylogeny and comparative genomics of the fungal order Sordariales.</title>
        <authorList>
            <consortium name="Lawrence Berkeley National Laboratory"/>
            <person name="Hensen N."/>
            <person name="Bonometti L."/>
            <person name="Westerberg I."/>
            <person name="Brannstrom I.O."/>
            <person name="Guillou S."/>
            <person name="Cros-Aarteil S."/>
            <person name="Calhoun S."/>
            <person name="Haridas S."/>
            <person name="Kuo A."/>
            <person name="Mondo S."/>
            <person name="Pangilinan J."/>
            <person name="Riley R."/>
            <person name="LaButti K."/>
            <person name="Andreopoulos B."/>
            <person name="Lipzen A."/>
            <person name="Chen C."/>
            <person name="Yanf M."/>
            <person name="Daum C."/>
            <person name="Ng V."/>
            <person name="Clum A."/>
            <person name="Steindorff A."/>
            <person name="Ohm R."/>
            <person name="Martin F."/>
            <person name="Silar P."/>
            <person name="Natvig D."/>
            <person name="Lalanne C."/>
            <person name="Gautier V."/>
            <person name="Ament-velasquez S.L."/>
            <person name="Kruys A."/>
            <person name="Hutchinson M.I."/>
            <person name="Powell A.J."/>
            <person name="Barry K."/>
            <person name="Miller A.N."/>
            <person name="Grigoriev I.V."/>
            <person name="Debuchy R."/>
            <person name="Gladieux P."/>
            <person name="Thoren M.H."/>
            <person name="Johannesson H."/>
        </authorList>
    </citation>
    <scope>NUCLEOTIDE SEQUENCE</scope>
    <source>
        <strain evidence="2">SMH2392-1A</strain>
    </source>
</reference>
<dbReference type="Pfam" id="PF00644">
    <property type="entry name" value="PARP"/>
    <property type="match status" value="1"/>
</dbReference>
<feature type="non-terminal residue" evidence="2">
    <location>
        <position position="1"/>
    </location>
</feature>
<dbReference type="AlphaFoldDB" id="A0AA40ATN9"/>
<gene>
    <name evidence="2" type="ORF">B0T26DRAFT_642923</name>
</gene>
<dbReference type="GeneID" id="85320759"/>
<dbReference type="SUPFAM" id="SSF56399">
    <property type="entry name" value="ADP-ribosylation"/>
    <property type="match status" value="1"/>
</dbReference>
<sequence length="194" mass="21618">KFNDNWLHRGKTGEVCRIYLASLTDLRRSARGQRFARALKNRGHGVFMTRFHGTQRACRIGEGDGDIEPCDKPECHVCGILKNGFDLKFAKTTGMFGSGIYSTTCSSKADIYAKNSHVRTNRHVILICRIVGDRPQLLTNAEAHRRGLDSNYNCVEAVLTSAGGGVQYPETVVYDEELIIPVGLVVYKRTGWLP</sequence>
<name>A0AA40ATN9_9PEZI</name>
<protein>
    <recommendedName>
        <fullName evidence="1">PARP catalytic domain-containing protein</fullName>
    </recommendedName>
</protein>
<comment type="caution">
    <text evidence="2">The sequence shown here is derived from an EMBL/GenBank/DDBJ whole genome shotgun (WGS) entry which is preliminary data.</text>
</comment>